<keyword evidence="4" id="KW-0808">Transferase</keyword>
<feature type="transmembrane region" description="Helical" evidence="8">
    <location>
        <begin position="85"/>
        <end position="106"/>
    </location>
</feature>
<name>A0AAE3EHX5_9SPIR</name>
<dbReference type="InterPro" id="IPR038731">
    <property type="entry name" value="RgtA/B/C-like"/>
</dbReference>
<dbReference type="RefSeq" id="WP_230754023.1">
    <property type="nucleotide sequence ID" value="NZ_JAINWA010000001.1"/>
</dbReference>
<protein>
    <submittedName>
        <fullName evidence="10">DUF2141 domain-containing protein</fullName>
    </submittedName>
</protein>
<feature type="transmembrane region" description="Helical" evidence="8">
    <location>
        <begin position="357"/>
        <end position="374"/>
    </location>
</feature>
<feature type="transmembrane region" description="Helical" evidence="8">
    <location>
        <begin position="186"/>
        <end position="202"/>
    </location>
</feature>
<dbReference type="GO" id="GO:0010041">
    <property type="term" value="P:response to iron(III) ion"/>
    <property type="evidence" value="ECO:0007669"/>
    <property type="project" value="TreeGrafter"/>
</dbReference>
<comment type="caution">
    <text evidence="10">The sequence shown here is derived from an EMBL/GenBank/DDBJ whole genome shotgun (WGS) entry which is preliminary data.</text>
</comment>
<evidence type="ECO:0000256" key="7">
    <source>
        <dbReference type="ARBA" id="ARBA00023136"/>
    </source>
</evidence>
<evidence type="ECO:0000313" key="10">
    <source>
        <dbReference type="EMBL" id="MCD1654123.1"/>
    </source>
</evidence>
<accession>A0AAE3EHX5</accession>
<keyword evidence="6 8" id="KW-1133">Transmembrane helix</keyword>
<feature type="transmembrane region" description="Helical" evidence="8">
    <location>
        <begin position="113"/>
        <end position="132"/>
    </location>
</feature>
<feature type="transmembrane region" description="Helical" evidence="8">
    <location>
        <begin position="138"/>
        <end position="156"/>
    </location>
</feature>
<keyword evidence="5 8" id="KW-0812">Transmembrane</keyword>
<organism evidence="10 11">
    <name type="scientific">Teretinema zuelzerae</name>
    <dbReference type="NCBI Taxonomy" id="156"/>
    <lineage>
        <taxon>Bacteria</taxon>
        <taxon>Pseudomonadati</taxon>
        <taxon>Spirochaetota</taxon>
        <taxon>Spirochaetia</taxon>
        <taxon>Spirochaetales</taxon>
        <taxon>Treponemataceae</taxon>
        <taxon>Teretinema</taxon>
    </lineage>
</organism>
<feature type="transmembrane region" description="Helical" evidence="8">
    <location>
        <begin position="246"/>
        <end position="265"/>
    </location>
</feature>
<dbReference type="Pfam" id="PF13231">
    <property type="entry name" value="PMT_2"/>
    <property type="match status" value="1"/>
</dbReference>
<dbReference type="GO" id="GO:0009103">
    <property type="term" value="P:lipopolysaccharide biosynthetic process"/>
    <property type="evidence" value="ECO:0007669"/>
    <property type="project" value="UniProtKB-ARBA"/>
</dbReference>
<dbReference type="PANTHER" id="PTHR33908:SF3">
    <property type="entry name" value="UNDECAPRENYL PHOSPHATE-ALPHA-4-AMINO-4-DEOXY-L-ARABINOSE ARABINOSYL TRANSFERASE"/>
    <property type="match status" value="1"/>
</dbReference>
<evidence type="ECO:0000256" key="1">
    <source>
        <dbReference type="ARBA" id="ARBA00004651"/>
    </source>
</evidence>
<evidence type="ECO:0000256" key="5">
    <source>
        <dbReference type="ARBA" id="ARBA00022692"/>
    </source>
</evidence>
<feature type="transmembrane region" description="Helical" evidence="8">
    <location>
        <begin position="302"/>
        <end position="322"/>
    </location>
</feature>
<evidence type="ECO:0000256" key="8">
    <source>
        <dbReference type="SAM" id="Phobius"/>
    </source>
</evidence>
<feature type="transmembrane region" description="Helical" evidence="8">
    <location>
        <begin position="12"/>
        <end position="33"/>
    </location>
</feature>
<dbReference type="InterPro" id="IPR050297">
    <property type="entry name" value="LipidA_mod_glycosyltrf_83"/>
</dbReference>
<evidence type="ECO:0000256" key="4">
    <source>
        <dbReference type="ARBA" id="ARBA00022679"/>
    </source>
</evidence>
<dbReference type="InterPro" id="IPR018673">
    <property type="entry name" value="DUF2141"/>
</dbReference>
<dbReference type="Pfam" id="PF09912">
    <property type="entry name" value="DUF2141"/>
    <property type="match status" value="1"/>
</dbReference>
<sequence>MRFYKKPDEDLARYWPLWIAVLLLSIGMTFFNISADALWYDESYTVATVTHSMGDILRLVSTDSHPPLYYILLKMLTAVFGHSLAVIRGLSALASIGTIALACAFLRKRWGSPGALAFAALFIVTPMAIGAAQEARMYALASFFVTGMVLSGYAAAEDNRLRDWIALGAFACAAAWTHYFSLMAAGLYWCVLFIRILAAPARPGEKKLGRGTPLFRCLVAGGAVIVLFLPWAFALANQASRVAKNFWIQPLNLQSAFAILSFPFGQRFGGPHGATSFFLFLGVQALSAAGIVRGLIRKDRGVFLPLSALLVYWLTFAAGVFLSWAIRPIFVERYLVTCMGSLIIAFAYFAHSFGSKRILAAMCAAYLFFTFPILKSTYTMRVNGAGDIVAKEYSGRVKPGDIFVHGSEHTFGIFRYYFPDNFHYLYVPADFIPMGNHQVFQPNVEIGSELAKYANEPVTIWAVGRAGEYYPTPWAELTQAPFREAAGPMLNIRKEPGWLTIQLQEVRYNPAKTEKRSSLASGYLKVKITGLDQTLGGKLVYALYANDPIREGNFIRSGVLDITKGSQDIILQDVPYGEYAIVAFHDLNGNFSPDFKKNQPVEGLALGIDPATLRGEPAFDQLKFSFSETVDPADVRMYYPE</sequence>
<proteinExistence type="predicted"/>
<evidence type="ECO:0000313" key="11">
    <source>
        <dbReference type="Proteomes" id="UP001198163"/>
    </source>
</evidence>
<keyword evidence="7 8" id="KW-0472">Membrane</keyword>
<evidence type="ECO:0000256" key="3">
    <source>
        <dbReference type="ARBA" id="ARBA00022676"/>
    </source>
</evidence>
<evidence type="ECO:0000256" key="2">
    <source>
        <dbReference type="ARBA" id="ARBA00022475"/>
    </source>
</evidence>
<feature type="transmembrane region" description="Helical" evidence="8">
    <location>
        <begin position="277"/>
        <end position="296"/>
    </location>
</feature>
<gene>
    <name evidence="10" type="ORF">K7J14_05335</name>
</gene>
<dbReference type="AlphaFoldDB" id="A0AAE3EHX5"/>
<evidence type="ECO:0000259" key="9">
    <source>
        <dbReference type="Pfam" id="PF13231"/>
    </source>
</evidence>
<comment type="subcellular location">
    <subcellularLocation>
        <location evidence="1">Cell membrane</location>
        <topology evidence="1">Multi-pass membrane protein</topology>
    </subcellularLocation>
</comment>
<dbReference type="GO" id="GO:0005886">
    <property type="term" value="C:plasma membrane"/>
    <property type="evidence" value="ECO:0007669"/>
    <property type="project" value="UniProtKB-SubCell"/>
</dbReference>
<dbReference type="EMBL" id="JAINWA010000001">
    <property type="protein sequence ID" value="MCD1654123.1"/>
    <property type="molecule type" value="Genomic_DNA"/>
</dbReference>
<keyword evidence="2" id="KW-1003">Cell membrane</keyword>
<feature type="transmembrane region" description="Helical" evidence="8">
    <location>
        <begin position="214"/>
        <end position="234"/>
    </location>
</feature>
<evidence type="ECO:0000256" key="6">
    <source>
        <dbReference type="ARBA" id="ARBA00022989"/>
    </source>
</evidence>
<feature type="domain" description="Glycosyltransferase RgtA/B/C/D-like" evidence="9">
    <location>
        <begin position="64"/>
        <end position="188"/>
    </location>
</feature>
<keyword evidence="3" id="KW-0328">Glycosyltransferase</keyword>
<dbReference type="Proteomes" id="UP001198163">
    <property type="component" value="Unassembled WGS sequence"/>
</dbReference>
<feature type="transmembrane region" description="Helical" evidence="8">
    <location>
        <begin position="334"/>
        <end position="351"/>
    </location>
</feature>
<dbReference type="PANTHER" id="PTHR33908">
    <property type="entry name" value="MANNOSYLTRANSFERASE YKCB-RELATED"/>
    <property type="match status" value="1"/>
</dbReference>
<reference evidence="10" key="1">
    <citation type="submission" date="2021-08" db="EMBL/GenBank/DDBJ databases">
        <title>Comparative analyses of Brucepasteria parasyntrophica and Teretinema zuelzerae.</title>
        <authorList>
            <person name="Song Y."/>
            <person name="Brune A."/>
        </authorList>
    </citation>
    <scope>NUCLEOTIDE SEQUENCE</scope>
    <source>
        <strain evidence="10">DSM 1903</strain>
    </source>
</reference>
<dbReference type="GO" id="GO:0016763">
    <property type="term" value="F:pentosyltransferase activity"/>
    <property type="evidence" value="ECO:0007669"/>
    <property type="project" value="TreeGrafter"/>
</dbReference>
<keyword evidence="11" id="KW-1185">Reference proteome</keyword>